<feature type="compositionally biased region" description="Polar residues" evidence="3">
    <location>
        <begin position="383"/>
        <end position="396"/>
    </location>
</feature>
<feature type="compositionally biased region" description="Basic and acidic residues" evidence="3">
    <location>
        <begin position="104"/>
        <end position="135"/>
    </location>
</feature>
<dbReference type="CDD" id="cd00213">
    <property type="entry name" value="S-100"/>
    <property type="match status" value="1"/>
</dbReference>
<feature type="compositionally biased region" description="Polar residues" evidence="3">
    <location>
        <begin position="136"/>
        <end position="201"/>
    </location>
</feature>
<dbReference type="Gene3D" id="1.10.238.10">
    <property type="entry name" value="EF-hand"/>
    <property type="match status" value="1"/>
</dbReference>
<dbReference type="SMART" id="SM01394">
    <property type="entry name" value="S_100"/>
    <property type="match status" value="1"/>
</dbReference>
<dbReference type="GO" id="GO:1902808">
    <property type="term" value="P:positive regulation of cell cycle G1/S phase transition"/>
    <property type="evidence" value="ECO:0007669"/>
    <property type="project" value="TreeGrafter"/>
</dbReference>
<feature type="compositionally biased region" description="Polar residues" evidence="3">
    <location>
        <begin position="345"/>
        <end position="357"/>
    </location>
</feature>
<accession>A0A6P3EUZ6</accession>
<dbReference type="InParanoid" id="A0A6P3EUZ6"/>
<protein>
    <submittedName>
        <fullName evidence="6">Cornulin</fullName>
    </submittedName>
</protein>
<dbReference type="GeneID" id="101564829"/>
<dbReference type="Proteomes" id="UP000515203">
    <property type="component" value="Unplaced"/>
</dbReference>
<dbReference type="GO" id="GO:0048306">
    <property type="term" value="F:calcium-dependent protein binding"/>
    <property type="evidence" value="ECO:0007669"/>
    <property type="project" value="TreeGrafter"/>
</dbReference>
<dbReference type="GO" id="GO:0071345">
    <property type="term" value="P:cellular response to cytokine stimulus"/>
    <property type="evidence" value="ECO:0007669"/>
    <property type="project" value="TreeGrafter"/>
</dbReference>
<dbReference type="GO" id="GO:0005509">
    <property type="term" value="F:calcium ion binding"/>
    <property type="evidence" value="ECO:0007669"/>
    <property type="project" value="InterPro"/>
</dbReference>
<evidence type="ECO:0000313" key="6">
    <source>
        <dbReference type="RefSeq" id="XP_004632531.2"/>
    </source>
</evidence>
<evidence type="ECO:0000256" key="3">
    <source>
        <dbReference type="SAM" id="MobiDB-lite"/>
    </source>
</evidence>
<feature type="compositionally biased region" description="Polar residues" evidence="3">
    <location>
        <begin position="269"/>
        <end position="301"/>
    </location>
</feature>
<dbReference type="AlphaFoldDB" id="A0A6P3EUZ6"/>
<feature type="compositionally biased region" description="Low complexity" evidence="3">
    <location>
        <begin position="327"/>
        <end position="344"/>
    </location>
</feature>
<feature type="compositionally biased region" description="Low complexity" evidence="3">
    <location>
        <begin position="307"/>
        <end position="318"/>
    </location>
</feature>
<gene>
    <name evidence="6" type="primary">LOC101564829</name>
</gene>
<dbReference type="InterPro" id="IPR034325">
    <property type="entry name" value="S-100_dom"/>
</dbReference>
<feature type="compositionally biased region" description="Polar residues" evidence="3">
    <location>
        <begin position="223"/>
        <end position="259"/>
    </location>
</feature>
<reference evidence="6" key="1">
    <citation type="submission" date="2025-08" db="UniProtKB">
        <authorList>
            <consortium name="RefSeq"/>
        </authorList>
    </citation>
    <scope>IDENTIFICATION</scope>
</reference>
<feature type="compositionally biased region" description="Basic and acidic residues" evidence="3">
    <location>
        <begin position="363"/>
        <end position="380"/>
    </location>
</feature>
<evidence type="ECO:0000313" key="5">
    <source>
        <dbReference type="Proteomes" id="UP000515203"/>
    </source>
</evidence>
<evidence type="ECO:0000256" key="1">
    <source>
        <dbReference type="ARBA" id="ARBA00022723"/>
    </source>
</evidence>
<keyword evidence="5" id="KW-1185">Reference proteome</keyword>
<dbReference type="GO" id="GO:0046914">
    <property type="term" value="F:transition metal ion binding"/>
    <property type="evidence" value="ECO:0007669"/>
    <property type="project" value="InterPro"/>
</dbReference>
<feature type="domain" description="EF-hand" evidence="4">
    <location>
        <begin position="49"/>
        <end position="84"/>
    </location>
</feature>
<dbReference type="SUPFAM" id="SSF47473">
    <property type="entry name" value="EF-hand"/>
    <property type="match status" value="1"/>
</dbReference>
<dbReference type="PROSITE" id="PS00018">
    <property type="entry name" value="EF_HAND_1"/>
    <property type="match status" value="1"/>
</dbReference>
<dbReference type="PROSITE" id="PS50222">
    <property type="entry name" value="EF_HAND_2"/>
    <property type="match status" value="1"/>
</dbReference>
<proteinExistence type="predicted"/>
<dbReference type="InterPro" id="IPR013787">
    <property type="entry name" value="S100_Ca-bd_sub"/>
</dbReference>
<dbReference type="Pfam" id="PF01023">
    <property type="entry name" value="S_100"/>
    <property type="match status" value="1"/>
</dbReference>
<evidence type="ECO:0000256" key="2">
    <source>
        <dbReference type="ARBA" id="ARBA00022837"/>
    </source>
</evidence>
<name>A0A6P3EUZ6_OCTDE</name>
<dbReference type="OrthoDB" id="9451669at2759"/>
<dbReference type="PANTHER" id="PTHR11639">
    <property type="entry name" value="S100 CALCIUM-BINDING PROTEIN"/>
    <property type="match status" value="1"/>
</dbReference>
<sequence>MPQLLRNIHGIIEAFGRYAGTEGSCTTLTRGELKRLLEQEFADVIVKPHDPATVDEVLRLLDEDATGTIEFKEFLFLVFKVAQACFKTLSESVGGACKSQESGVHHAEFPKEPQEGHKGGTKVRQEGKGQHHEGSSHGQSEQASQQQGRTVTWTQSQDISSAHRNTPDGQAKSQGQVQVSQQTRVKGHVEQTQKVGGQVSHQTERRWESQSQTSKRPGEGITGATSQTQMGATQTVSQDRNHQTGSSNIQTQGSSYSQARETDAHSQDRCQTGQVVKGHMQSQAGSHSQTLEQTKSQTTSHVGDRGQGQTQTQTSSGQRWTQVSEAGQSVLGGQVQSGESSGTGKQDQSSTQPSVSGGQAERQPTEVREEWVDDHTRDVVIRSQDQGSQHTSTPSV</sequence>
<dbReference type="InterPro" id="IPR002048">
    <property type="entry name" value="EF_hand_dom"/>
</dbReference>
<dbReference type="PANTHER" id="PTHR11639:SF26">
    <property type="entry name" value="CORNULIN"/>
    <property type="match status" value="1"/>
</dbReference>
<dbReference type="GO" id="GO:0051896">
    <property type="term" value="P:regulation of phosphatidylinositol 3-kinase/protein kinase B signal transduction"/>
    <property type="evidence" value="ECO:0007669"/>
    <property type="project" value="TreeGrafter"/>
</dbReference>
<dbReference type="InterPro" id="IPR018247">
    <property type="entry name" value="EF_Hand_1_Ca_BS"/>
</dbReference>
<organism evidence="5 6">
    <name type="scientific">Octodon degus</name>
    <name type="common">Degu</name>
    <name type="synonym">Sciurus degus</name>
    <dbReference type="NCBI Taxonomy" id="10160"/>
    <lineage>
        <taxon>Eukaryota</taxon>
        <taxon>Metazoa</taxon>
        <taxon>Chordata</taxon>
        <taxon>Craniata</taxon>
        <taxon>Vertebrata</taxon>
        <taxon>Euteleostomi</taxon>
        <taxon>Mammalia</taxon>
        <taxon>Eutheria</taxon>
        <taxon>Euarchontoglires</taxon>
        <taxon>Glires</taxon>
        <taxon>Rodentia</taxon>
        <taxon>Hystricomorpha</taxon>
        <taxon>Octodontidae</taxon>
        <taxon>Octodon</taxon>
    </lineage>
</organism>
<dbReference type="InterPro" id="IPR011992">
    <property type="entry name" value="EF-hand-dom_pair"/>
</dbReference>
<feature type="region of interest" description="Disordered" evidence="3">
    <location>
        <begin position="104"/>
        <end position="396"/>
    </location>
</feature>
<keyword evidence="2" id="KW-0106">Calcium</keyword>
<dbReference type="GO" id="GO:0005615">
    <property type="term" value="C:extracellular space"/>
    <property type="evidence" value="ECO:0007669"/>
    <property type="project" value="TreeGrafter"/>
</dbReference>
<dbReference type="RefSeq" id="XP_004632531.2">
    <property type="nucleotide sequence ID" value="XM_004632474.2"/>
</dbReference>
<evidence type="ECO:0000259" key="4">
    <source>
        <dbReference type="PROSITE" id="PS50222"/>
    </source>
</evidence>
<dbReference type="FunCoup" id="A0A6P3EUZ6">
    <property type="interactions" value="58"/>
</dbReference>
<keyword evidence="1" id="KW-0479">Metal-binding</keyword>